<feature type="region of interest" description="Disordered" evidence="1">
    <location>
        <begin position="14"/>
        <end position="91"/>
    </location>
</feature>
<feature type="region of interest" description="Disordered" evidence="1">
    <location>
        <begin position="117"/>
        <end position="189"/>
    </location>
</feature>
<dbReference type="Proteomes" id="UP001208570">
    <property type="component" value="Unassembled WGS sequence"/>
</dbReference>
<comment type="caution">
    <text evidence="2">The sequence shown here is derived from an EMBL/GenBank/DDBJ whole genome shotgun (WGS) entry which is preliminary data.</text>
</comment>
<organism evidence="2 3">
    <name type="scientific">Paralvinella palmiformis</name>
    <dbReference type="NCBI Taxonomy" id="53620"/>
    <lineage>
        <taxon>Eukaryota</taxon>
        <taxon>Metazoa</taxon>
        <taxon>Spiralia</taxon>
        <taxon>Lophotrochozoa</taxon>
        <taxon>Annelida</taxon>
        <taxon>Polychaeta</taxon>
        <taxon>Sedentaria</taxon>
        <taxon>Canalipalpata</taxon>
        <taxon>Terebellida</taxon>
        <taxon>Terebelliformia</taxon>
        <taxon>Alvinellidae</taxon>
        <taxon>Paralvinella</taxon>
    </lineage>
</organism>
<feature type="compositionally biased region" description="Acidic residues" evidence="1">
    <location>
        <begin position="45"/>
        <end position="59"/>
    </location>
</feature>
<name>A0AAD9MP09_9ANNE</name>
<gene>
    <name evidence="2" type="ORF">LSH36_1239g00023</name>
</gene>
<dbReference type="AlphaFoldDB" id="A0AAD9MP09"/>
<protein>
    <submittedName>
        <fullName evidence="2">Uncharacterized protein</fullName>
    </submittedName>
</protein>
<evidence type="ECO:0000256" key="1">
    <source>
        <dbReference type="SAM" id="MobiDB-lite"/>
    </source>
</evidence>
<proteinExistence type="predicted"/>
<reference evidence="2" key="1">
    <citation type="journal article" date="2023" name="Mol. Biol. Evol.">
        <title>Third-Generation Sequencing Reveals the Adaptive Role of the Epigenome in Three Deep-Sea Polychaetes.</title>
        <authorList>
            <person name="Perez M."/>
            <person name="Aroh O."/>
            <person name="Sun Y."/>
            <person name="Lan Y."/>
            <person name="Juniper S.K."/>
            <person name="Young C.R."/>
            <person name="Angers B."/>
            <person name="Qian P.Y."/>
        </authorList>
    </citation>
    <scope>NUCLEOTIDE SEQUENCE</scope>
    <source>
        <strain evidence="2">P08H-3</strain>
    </source>
</reference>
<feature type="compositionally biased region" description="Basic and acidic residues" evidence="1">
    <location>
        <begin position="19"/>
        <end position="35"/>
    </location>
</feature>
<evidence type="ECO:0000313" key="3">
    <source>
        <dbReference type="Proteomes" id="UP001208570"/>
    </source>
</evidence>
<feature type="compositionally biased region" description="Basic and acidic residues" evidence="1">
    <location>
        <begin position="70"/>
        <end position="81"/>
    </location>
</feature>
<keyword evidence="3" id="KW-1185">Reference proteome</keyword>
<evidence type="ECO:0000313" key="2">
    <source>
        <dbReference type="EMBL" id="KAK2140812.1"/>
    </source>
</evidence>
<accession>A0AAD9MP09</accession>
<sequence>MVWCQKENLVLDHRKKRQNSNDEQRYVNEEFHRPSAEQATNADPEYADVEPPNDQDDVIDPYGITGIKKTRNDDVRHKEAPSGDLYAVSSKQTIKTDDDINKNKKGINPEELYAKPNKKINKKSNVDNVGEENEATKSGNVVGMETPSGVEKSSGSKHTEHFETETGDVYAKVTKEGLGPEGELLTSTD</sequence>
<dbReference type="EMBL" id="JAODUP010001239">
    <property type="protein sequence ID" value="KAK2140812.1"/>
    <property type="molecule type" value="Genomic_DNA"/>
</dbReference>